<accession>A0A1E3QTC7</accession>
<dbReference type="PANTHER" id="PTHR31121">
    <property type="entry name" value="ALPHA-1,2 MANNOSYLTRANSFERASE KTR1"/>
    <property type="match status" value="1"/>
</dbReference>
<dbReference type="GeneID" id="30148947"/>
<dbReference type="GO" id="GO:0000026">
    <property type="term" value="F:alpha-1,2-mannosyltransferase activity"/>
    <property type="evidence" value="ECO:0007669"/>
    <property type="project" value="TreeGrafter"/>
</dbReference>
<organism evidence="7 8">
    <name type="scientific">Babjeviella inositovora NRRL Y-12698</name>
    <dbReference type="NCBI Taxonomy" id="984486"/>
    <lineage>
        <taxon>Eukaryota</taxon>
        <taxon>Fungi</taxon>
        <taxon>Dikarya</taxon>
        <taxon>Ascomycota</taxon>
        <taxon>Saccharomycotina</taxon>
        <taxon>Pichiomycetes</taxon>
        <taxon>Serinales incertae sedis</taxon>
        <taxon>Babjeviella</taxon>
    </lineage>
</organism>
<dbReference type="OrthoDB" id="439943at2759"/>
<dbReference type="STRING" id="984486.A0A1E3QTC7"/>
<dbReference type="RefSeq" id="XP_018986259.1">
    <property type="nucleotide sequence ID" value="XM_019131094.1"/>
</dbReference>
<evidence type="ECO:0000313" key="7">
    <source>
        <dbReference type="EMBL" id="ODQ80931.1"/>
    </source>
</evidence>
<dbReference type="PANTHER" id="PTHR31121:SF6">
    <property type="entry name" value="ALPHA-1,2 MANNOSYLTRANSFERASE KTR1"/>
    <property type="match status" value="1"/>
</dbReference>
<dbReference type="SUPFAM" id="SSF53448">
    <property type="entry name" value="Nucleotide-diphospho-sugar transferases"/>
    <property type="match status" value="1"/>
</dbReference>
<evidence type="ECO:0000256" key="5">
    <source>
        <dbReference type="ARBA" id="ARBA00022968"/>
    </source>
</evidence>
<dbReference type="PIRSF" id="PIRSF018153">
    <property type="entry name" value="Glyco_trans_15"/>
    <property type="match status" value="1"/>
</dbReference>
<reference evidence="8" key="1">
    <citation type="submission" date="2016-05" db="EMBL/GenBank/DDBJ databases">
        <title>Comparative genomics of biotechnologically important yeasts.</title>
        <authorList>
            <consortium name="DOE Joint Genome Institute"/>
            <person name="Riley R."/>
            <person name="Haridas S."/>
            <person name="Wolfe K.H."/>
            <person name="Lopes M.R."/>
            <person name="Hittinger C.T."/>
            <person name="Goker M."/>
            <person name="Salamov A."/>
            <person name="Wisecaver J."/>
            <person name="Long T.M."/>
            <person name="Aerts A.L."/>
            <person name="Barry K."/>
            <person name="Choi C."/>
            <person name="Clum A."/>
            <person name="Coughlan A.Y."/>
            <person name="Deshpande S."/>
            <person name="Douglass A.P."/>
            <person name="Hanson S.J."/>
            <person name="Klenk H.-P."/>
            <person name="Labutti K."/>
            <person name="Lapidus A."/>
            <person name="Lindquist E."/>
            <person name="Lipzen A."/>
            <person name="Meier-Kolthoff J.P."/>
            <person name="Ohm R.A."/>
            <person name="Otillar R.P."/>
            <person name="Pangilinan J."/>
            <person name="Peng Y."/>
            <person name="Rokas A."/>
            <person name="Rosa C.A."/>
            <person name="Scheuner C."/>
            <person name="Sibirny A.A."/>
            <person name="Slot J.C."/>
            <person name="Stielow J.B."/>
            <person name="Sun H."/>
            <person name="Kurtzman C.P."/>
            <person name="Blackwell M."/>
            <person name="Grigoriev I.V."/>
            <person name="Jeffries T.W."/>
        </authorList>
    </citation>
    <scope>NUCLEOTIDE SEQUENCE [LARGE SCALE GENOMIC DNA]</scope>
    <source>
        <strain evidence="8">NRRL Y-12698</strain>
    </source>
</reference>
<dbReference type="Gene3D" id="3.90.550.10">
    <property type="entry name" value="Spore Coat Polysaccharide Biosynthesis Protein SpsA, Chain A"/>
    <property type="match status" value="1"/>
</dbReference>
<evidence type="ECO:0000256" key="1">
    <source>
        <dbReference type="ARBA" id="ARBA00004606"/>
    </source>
</evidence>
<evidence type="ECO:0000256" key="3">
    <source>
        <dbReference type="ARBA" id="ARBA00022676"/>
    </source>
</evidence>
<gene>
    <name evidence="7" type="ORF">BABINDRAFT_179615</name>
</gene>
<keyword evidence="4 7" id="KW-0808">Transferase</keyword>
<evidence type="ECO:0000256" key="2">
    <source>
        <dbReference type="ARBA" id="ARBA00007677"/>
    </source>
</evidence>
<proteinExistence type="inferred from homology"/>
<protein>
    <submittedName>
        <fullName evidence="7">Glycosyltransferase family 15 protein</fullName>
    </submittedName>
</protein>
<dbReference type="GO" id="GO:0000032">
    <property type="term" value="P:cell wall mannoprotein biosynthetic process"/>
    <property type="evidence" value="ECO:0007669"/>
    <property type="project" value="TreeGrafter"/>
</dbReference>
<name>A0A1E3QTC7_9ASCO</name>
<dbReference type="GO" id="GO:0006493">
    <property type="term" value="P:protein O-linked glycosylation"/>
    <property type="evidence" value="ECO:0007669"/>
    <property type="project" value="TreeGrafter"/>
</dbReference>
<comment type="similarity">
    <text evidence="2">Belongs to the glycosyltransferase 15 family.</text>
</comment>
<keyword evidence="3" id="KW-0328">Glycosyltransferase</keyword>
<sequence length="349" mass="40495">MASVMTANFKDASDATMESEAMALEAVAAFVLIAKNEDLARILQTIRHMEDRFNRRFHYDWVFLGTEEFSLEFKETITAYTSGAIKYSRIPADQWTVSPGINKPDFEKQLAAHVEETTLAHDIQEMYKNRFQAGFLARQTVLEEYDYIWKLKPGAEIHCDVDYDVFRYMKDKSSEYGFAIAYPNITPAVESLWKATRAFMKEHPQYIVKDNLMDFISDDGGASYNGCLYERNFEIASSTFWKSEAYVKYFEYLDKQPGFFELDNHWLDGMVATIATALFLPRQSIEFFQYLGVYSEPMTACPIEKAMRVAHNCGCASNVDFTWRMFSCVPRHFKLHQMEKPEGWELYGL</sequence>
<dbReference type="InterPro" id="IPR029044">
    <property type="entry name" value="Nucleotide-diphossugar_trans"/>
</dbReference>
<comment type="subcellular location">
    <subcellularLocation>
        <location evidence="1">Membrane</location>
        <topology evidence="1">Single-pass type II membrane protein</topology>
    </subcellularLocation>
</comment>
<dbReference type="GO" id="GO:0006487">
    <property type="term" value="P:protein N-linked glycosylation"/>
    <property type="evidence" value="ECO:0007669"/>
    <property type="project" value="TreeGrafter"/>
</dbReference>
<keyword evidence="5" id="KW-0735">Signal-anchor</keyword>
<keyword evidence="8" id="KW-1185">Reference proteome</keyword>
<evidence type="ECO:0000256" key="6">
    <source>
        <dbReference type="PIRSR" id="PIRSR018153-1"/>
    </source>
</evidence>
<evidence type="ECO:0000313" key="8">
    <source>
        <dbReference type="Proteomes" id="UP000094336"/>
    </source>
</evidence>
<dbReference type="GO" id="GO:0016020">
    <property type="term" value="C:membrane"/>
    <property type="evidence" value="ECO:0007669"/>
    <property type="project" value="UniProtKB-SubCell"/>
</dbReference>
<dbReference type="GO" id="GO:0005794">
    <property type="term" value="C:Golgi apparatus"/>
    <property type="evidence" value="ECO:0007669"/>
    <property type="project" value="TreeGrafter"/>
</dbReference>
<keyword evidence="5" id="KW-0812">Transmembrane</keyword>
<dbReference type="Pfam" id="PF01793">
    <property type="entry name" value="Glyco_transf_15"/>
    <property type="match status" value="1"/>
</dbReference>
<dbReference type="EMBL" id="KV454428">
    <property type="protein sequence ID" value="ODQ80931.1"/>
    <property type="molecule type" value="Genomic_DNA"/>
</dbReference>
<dbReference type="InterPro" id="IPR002685">
    <property type="entry name" value="Glyco_trans_15"/>
</dbReference>
<evidence type="ECO:0000256" key="4">
    <source>
        <dbReference type="ARBA" id="ARBA00022679"/>
    </source>
</evidence>
<dbReference type="Proteomes" id="UP000094336">
    <property type="component" value="Unassembled WGS sequence"/>
</dbReference>
<feature type="active site" description="Nucleophile" evidence="6">
    <location>
        <position position="234"/>
    </location>
</feature>
<dbReference type="AlphaFoldDB" id="A0A1E3QTC7"/>